<comment type="caution">
    <text evidence="1">The sequence shown here is derived from an EMBL/GenBank/DDBJ whole genome shotgun (WGS) entry which is preliminary data.</text>
</comment>
<dbReference type="Proteomes" id="UP001501116">
    <property type="component" value="Unassembled WGS sequence"/>
</dbReference>
<accession>A0ABN2SAB8</accession>
<sequence>MPVSTEDDMKRARTRQMIEHDRDRAAWLLEYREEIAALERFYAKYRPRPHEQVALAPEDVIERFGPELTIIAHTARGLYRHSTQLNFPDSPTGMYVQGQGSGAIDALEAGLGLRLGLSTTHASWLAGALVGMDISIPPTPDTHDQ</sequence>
<gene>
    <name evidence="1" type="ORF">GCM10009754_69780</name>
</gene>
<evidence type="ECO:0000313" key="2">
    <source>
        <dbReference type="Proteomes" id="UP001501116"/>
    </source>
</evidence>
<keyword evidence="2" id="KW-1185">Reference proteome</keyword>
<dbReference type="EMBL" id="BAAANN010000038">
    <property type="protein sequence ID" value="GAA1982849.1"/>
    <property type="molecule type" value="Genomic_DNA"/>
</dbReference>
<proteinExistence type="predicted"/>
<evidence type="ECO:0000313" key="1">
    <source>
        <dbReference type="EMBL" id="GAA1982849.1"/>
    </source>
</evidence>
<protein>
    <submittedName>
        <fullName evidence="1">Uncharacterized protein</fullName>
    </submittedName>
</protein>
<name>A0ABN2SAB8_9PSEU</name>
<reference evidence="1 2" key="1">
    <citation type="journal article" date="2019" name="Int. J. Syst. Evol. Microbiol.">
        <title>The Global Catalogue of Microorganisms (GCM) 10K type strain sequencing project: providing services to taxonomists for standard genome sequencing and annotation.</title>
        <authorList>
            <consortium name="The Broad Institute Genomics Platform"/>
            <consortium name="The Broad Institute Genome Sequencing Center for Infectious Disease"/>
            <person name="Wu L."/>
            <person name="Ma J."/>
        </authorList>
    </citation>
    <scope>NUCLEOTIDE SEQUENCE [LARGE SCALE GENOMIC DNA]</scope>
    <source>
        <strain evidence="1 2">JCM 14545</strain>
    </source>
</reference>
<organism evidence="1 2">
    <name type="scientific">Amycolatopsis minnesotensis</name>
    <dbReference type="NCBI Taxonomy" id="337894"/>
    <lineage>
        <taxon>Bacteria</taxon>
        <taxon>Bacillati</taxon>
        <taxon>Actinomycetota</taxon>
        <taxon>Actinomycetes</taxon>
        <taxon>Pseudonocardiales</taxon>
        <taxon>Pseudonocardiaceae</taxon>
        <taxon>Amycolatopsis</taxon>
    </lineage>
</organism>